<sequence>MNTLDPNLISEFRSVLAGPVFTPDNDAYNAVRQLWNATADKHPALIVQCWDRGDVIAALKFARQHQLEIAVRGAGHNIAGNASCDGGLMIDLSNMQGIELDQAAERVYVQPGVILEQLDAATQAHGLAVPIGINSTTGIAGLTLGGGFGWLTRQYGMTVDSLVGVELITVDGEILYANEAENDELFWALRGGGGNFGIVTRFDFSLVSVGPDVLAGLMVFPLAQADAVLKRYAEWILTTPLTFNAWVVLRAAPPLPFLDASLHGTPVAVIPICHTGDLASGEKLVDTLRSFGEPVGEHIGVMPFVDWQQAFDPMLTAGARNYWKTHNFTQLSPELLQLAVDFADQQPGPECEVFFACIAGVSNEVAPEAMAWQARDAKFVMNIHARWQDIHDDGSHIDWARALFNAAQPYASAGAYVNFMTEEEGGRIESAYADNYQRLVAVKQAYDPDNLLHFNQNIKPD</sequence>
<dbReference type="Proteomes" id="UP001499988">
    <property type="component" value="Unassembled WGS sequence"/>
</dbReference>
<dbReference type="InterPro" id="IPR012951">
    <property type="entry name" value="BBE"/>
</dbReference>
<evidence type="ECO:0000256" key="4">
    <source>
        <dbReference type="ARBA" id="ARBA00022827"/>
    </source>
</evidence>
<dbReference type="Gene3D" id="3.30.465.10">
    <property type="match status" value="1"/>
</dbReference>
<evidence type="ECO:0000256" key="3">
    <source>
        <dbReference type="ARBA" id="ARBA00022630"/>
    </source>
</evidence>
<comment type="similarity">
    <text evidence="2">Belongs to the oxygen-dependent FAD-linked oxidoreductase family.</text>
</comment>
<evidence type="ECO:0000259" key="6">
    <source>
        <dbReference type="PROSITE" id="PS51387"/>
    </source>
</evidence>
<proteinExistence type="inferred from homology"/>
<name>A0ABP9F933_9GAMM</name>
<organism evidence="7 8">
    <name type="scientific">Ferrimonas pelagia</name>
    <dbReference type="NCBI Taxonomy" id="1177826"/>
    <lineage>
        <taxon>Bacteria</taxon>
        <taxon>Pseudomonadati</taxon>
        <taxon>Pseudomonadota</taxon>
        <taxon>Gammaproteobacteria</taxon>
        <taxon>Alteromonadales</taxon>
        <taxon>Ferrimonadaceae</taxon>
        <taxon>Ferrimonas</taxon>
    </lineage>
</organism>
<accession>A0ABP9F933</accession>
<dbReference type="PROSITE" id="PS51387">
    <property type="entry name" value="FAD_PCMH"/>
    <property type="match status" value="1"/>
</dbReference>
<comment type="cofactor">
    <cofactor evidence="1">
        <name>FAD</name>
        <dbReference type="ChEBI" id="CHEBI:57692"/>
    </cofactor>
</comment>
<dbReference type="Pfam" id="PF01565">
    <property type="entry name" value="FAD_binding_4"/>
    <property type="match status" value="1"/>
</dbReference>
<dbReference type="InterPro" id="IPR016166">
    <property type="entry name" value="FAD-bd_PCMH"/>
</dbReference>
<feature type="domain" description="FAD-binding PCMH-type" evidence="6">
    <location>
        <begin position="39"/>
        <end position="209"/>
    </location>
</feature>
<dbReference type="InterPro" id="IPR016167">
    <property type="entry name" value="FAD-bd_PCMH_sub1"/>
</dbReference>
<dbReference type="SUPFAM" id="SSF56176">
    <property type="entry name" value="FAD-binding/transporter-associated domain-like"/>
    <property type="match status" value="1"/>
</dbReference>
<keyword evidence="8" id="KW-1185">Reference proteome</keyword>
<evidence type="ECO:0000313" key="8">
    <source>
        <dbReference type="Proteomes" id="UP001499988"/>
    </source>
</evidence>
<evidence type="ECO:0000313" key="7">
    <source>
        <dbReference type="EMBL" id="GAA4896900.1"/>
    </source>
</evidence>
<reference evidence="8" key="1">
    <citation type="journal article" date="2019" name="Int. J. Syst. Evol. Microbiol.">
        <title>The Global Catalogue of Microorganisms (GCM) 10K type strain sequencing project: providing services to taxonomists for standard genome sequencing and annotation.</title>
        <authorList>
            <consortium name="The Broad Institute Genomics Platform"/>
            <consortium name="The Broad Institute Genome Sequencing Center for Infectious Disease"/>
            <person name="Wu L."/>
            <person name="Ma J."/>
        </authorList>
    </citation>
    <scope>NUCLEOTIDE SEQUENCE [LARGE SCALE GENOMIC DNA]</scope>
    <source>
        <strain evidence="8">JCM 18401</strain>
    </source>
</reference>
<dbReference type="PANTHER" id="PTHR42973:SF39">
    <property type="entry name" value="FAD-BINDING PCMH-TYPE DOMAIN-CONTAINING PROTEIN"/>
    <property type="match status" value="1"/>
</dbReference>
<dbReference type="EMBL" id="BAABJZ010000097">
    <property type="protein sequence ID" value="GAA4896900.1"/>
    <property type="molecule type" value="Genomic_DNA"/>
</dbReference>
<evidence type="ECO:0000256" key="2">
    <source>
        <dbReference type="ARBA" id="ARBA00005466"/>
    </source>
</evidence>
<dbReference type="Gene3D" id="3.40.462.20">
    <property type="match status" value="1"/>
</dbReference>
<dbReference type="Gene3D" id="3.30.43.10">
    <property type="entry name" value="Uridine Diphospho-n-acetylenolpyruvylglucosamine Reductase, domain 2"/>
    <property type="match status" value="1"/>
</dbReference>
<dbReference type="RefSeq" id="WP_345336536.1">
    <property type="nucleotide sequence ID" value="NZ_BAABJZ010000097.1"/>
</dbReference>
<gene>
    <name evidence="7" type="ORF">GCM10023333_32760</name>
</gene>
<dbReference type="InterPro" id="IPR016169">
    <property type="entry name" value="FAD-bd_PCMH_sub2"/>
</dbReference>
<comment type="caution">
    <text evidence="7">The sequence shown here is derived from an EMBL/GenBank/DDBJ whole genome shotgun (WGS) entry which is preliminary data.</text>
</comment>
<keyword evidence="5" id="KW-0560">Oxidoreductase</keyword>
<dbReference type="Pfam" id="PF08031">
    <property type="entry name" value="BBE"/>
    <property type="match status" value="1"/>
</dbReference>
<dbReference type="InterPro" id="IPR036318">
    <property type="entry name" value="FAD-bd_PCMH-like_sf"/>
</dbReference>
<dbReference type="InterPro" id="IPR050416">
    <property type="entry name" value="FAD-linked_Oxidoreductase"/>
</dbReference>
<keyword evidence="4" id="KW-0274">FAD</keyword>
<dbReference type="InterPro" id="IPR006094">
    <property type="entry name" value="Oxid_FAD_bind_N"/>
</dbReference>
<keyword evidence="3" id="KW-0285">Flavoprotein</keyword>
<evidence type="ECO:0000256" key="5">
    <source>
        <dbReference type="ARBA" id="ARBA00023002"/>
    </source>
</evidence>
<protein>
    <submittedName>
        <fullName evidence="7">FAD-binding oxidoreductase</fullName>
    </submittedName>
</protein>
<evidence type="ECO:0000256" key="1">
    <source>
        <dbReference type="ARBA" id="ARBA00001974"/>
    </source>
</evidence>
<dbReference type="PANTHER" id="PTHR42973">
    <property type="entry name" value="BINDING OXIDOREDUCTASE, PUTATIVE (AFU_ORTHOLOGUE AFUA_1G17690)-RELATED"/>
    <property type="match status" value="1"/>
</dbReference>